<gene>
    <name evidence="3" type="ORF">EI981_10565</name>
</gene>
<dbReference type="EMBL" id="CP034346">
    <property type="protein sequence ID" value="AZS14860.1"/>
    <property type="molecule type" value="Genomic_DNA"/>
</dbReference>
<evidence type="ECO:0000256" key="1">
    <source>
        <dbReference type="SAM" id="Phobius"/>
    </source>
</evidence>
<keyword evidence="4" id="KW-1185">Reference proteome</keyword>
<organism evidence="3 4">
    <name type="scientific">Paenibacillus lutimineralis</name>
    <dbReference type="NCBI Taxonomy" id="2707005"/>
    <lineage>
        <taxon>Bacteria</taxon>
        <taxon>Bacillati</taxon>
        <taxon>Bacillota</taxon>
        <taxon>Bacilli</taxon>
        <taxon>Bacillales</taxon>
        <taxon>Paenibacillaceae</taxon>
        <taxon>Paenibacillus</taxon>
    </lineage>
</organism>
<keyword evidence="1" id="KW-0472">Membrane</keyword>
<feature type="transmembrane region" description="Helical" evidence="1">
    <location>
        <begin position="7"/>
        <end position="29"/>
    </location>
</feature>
<sequence length="161" mass="18909">MKNRTKWILLSIVILLIIFFGLYRFYLYIQEDIWQGENAAVALARQETGLVESEKVWKSVWDEVCWVVQGKNADGVEVMVWLPEGKAAVEKPLSEGVSEPEIRRIIQDQLPGINIVRLTPGIYNNQYVWQLFYKDNSHYYYRFYSFSNGESLSEMFTLPNR</sequence>
<dbReference type="Pfam" id="PF17881">
    <property type="entry name" value="TseB"/>
    <property type="match status" value="1"/>
</dbReference>
<dbReference type="InterPro" id="IPR041401">
    <property type="entry name" value="TseB-like_dom"/>
</dbReference>
<dbReference type="Proteomes" id="UP000270678">
    <property type="component" value="Chromosome"/>
</dbReference>
<keyword evidence="1" id="KW-1133">Transmembrane helix</keyword>
<dbReference type="RefSeq" id="WP_126997909.1">
    <property type="nucleotide sequence ID" value="NZ_CP034346.1"/>
</dbReference>
<feature type="domain" description="Cell wall elongation regulator TseB-like" evidence="2">
    <location>
        <begin position="39"/>
        <end position="83"/>
    </location>
</feature>
<keyword evidence="1" id="KW-0812">Transmembrane</keyword>
<dbReference type="InterPro" id="IPR046350">
    <property type="entry name" value="Cystatin_sf"/>
</dbReference>
<dbReference type="Gene3D" id="3.10.450.40">
    <property type="match status" value="2"/>
</dbReference>
<accession>A0A3S9UX20</accession>
<dbReference type="SUPFAM" id="SSF54403">
    <property type="entry name" value="Cystatin/monellin"/>
    <property type="match status" value="2"/>
</dbReference>
<proteinExistence type="predicted"/>
<dbReference type="OrthoDB" id="2678417at2"/>
<evidence type="ECO:0000313" key="3">
    <source>
        <dbReference type="EMBL" id="AZS14860.1"/>
    </source>
</evidence>
<reference evidence="4" key="1">
    <citation type="submission" date="2018-12" db="EMBL/GenBank/DDBJ databases">
        <title>Complete genome sequence of Paenibacillus sp. MBLB1234.</title>
        <authorList>
            <person name="Nam Y.-D."/>
            <person name="Kang J."/>
            <person name="Chung W.-H."/>
            <person name="Park Y.S."/>
        </authorList>
    </citation>
    <scope>NUCLEOTIDE SEQUENCE [LARGE SCALE GENOMIC DNA]</scope>
    <source>
        <strain evidence="4">MBLB1234</strain>
    </source>
</reference>
<dbReference type="KEGG" id="plut:EI981_10565"/>
<protein>
    <recommendedName>
        <fullName evidence="2">Cell wall elongation regulator TseB-like domain-containing protein</fullName>
    </recommendedName>
</protein>
<evidence type="ECO:0000259" key="2">
    <source>
        <dbReference type="Pfam" id="PF17881"/>
    </source>
</evidence>
<dbReference type="AlphaFoldDB" id="A0A3S9UX20"/>
<evidence type="ECO:0000313" key="4">
    <source>
        <dbReference type="Proteomes" id="UP000270678"/>
    </source>
</evidence>
<name>A0A3S9UX20_9BACL</name>